<dbReference type="Gene3D" id="3.40.630.30">
    <property type="match status" value="1"/>
</dbReference>
<evidence type="ECO:0000259" key="1">
    <source>
        <dbReference type="Pfam" id="PF22998"/>
    </source>
</evidence>
<dbReference type="PANTHER" id="PTHR34815">
    <property type="entry name" value="LYSINE ACETYLTRANSFERASE"/>
    <property type="match status" value="1"/>
</dbReference>
<keyword evidence="3" id="KW-1185">Reference proteome</keyword>
<dbReference type="AlphaFoldDB" id="A0A9P8MB35"/>
<evidence type="ECO:0000313" key="3">
    <source>
        <dbReference type="Proteomes" id="UP000764110"/>
    </source>
</evidence>
<name>A0A9P8MB35_9HYPO</name>
<dbReference type="InterPro" id="IPR055100">
    <property type="entry name" value="GNAT_LYC1-like"/>
</dbReference>
<sequence>MVAQEVELIEVSEAKKLKPKYQIKAHSWMTRLKQPIPRIRNNTLHHVKPTTARGTCNVTIRIDARTSPIPIPTSPLPPPSDDRATELYSQVNLFMLPLCVAITASRHRLYIHPAPAMSLPSATSKSLILTEATKDERVYIWTRHQPIWGHRLTAQAYIDREEHLLTYQLTKDGGLTSWILTDPTSTDAHGAPGGRPILSAVETYRKRAVVRDPAGAVRDVTAHGVASVFTFDEFRRQGYAGRMLALLGETLAAQQAEDPGSAEFSILFSDIGRDFYANHQWVPFPSAHLTFPTAPLATPYDDRLTIVTGDNLQAVARLDEQTLRRKIAHPPGRGYTVRAAILPDFATYEWQMARERFLCDYVLGEAPTVHGAIYTPADAPGSRVWMLWSNILYGGKEKPQDNVMNILHYALEDENISDEDLSRALGAIMGLVHTEAQKWLCSRVDMWNPDERTQRLLENMTHLQGKLIVRDQTNIPSLRWFGQAPVSEVEWVDNEKFEWC</sequence>
<feature type="domain" description="LYC1 C-terminal" evidence="1">
    <location>
        <begin position="288"/>
        <end position="500"/>
    </location>
</feature>
<dbReference type="SUPFAM" id="SSF55729">
    <property type="entry name" value="Acyl-CoA N-acyltransferases (Nat)"/>
    <property type="match status" value="1"/>
</dbReference>
<dbReference type="PANTHER" id="PTHR34815:SF2">
    <property type="entry name" value="N-ACETYLTRANSFERASE DOMAIN-CONTAINING PROTEIN"/>
    <property type="match status" value="1"/>
</dbReference>
<comment type="caution">
    <text evidence="2">The sequence shown here is derived from an EMBL/GenBank/DDBJ whole genome shotgun (WGS) entry which is preliminary data.</text>
</comment>
<reference evidence="2 3" key="1">
    <citation type="submission" date="2020-07" db="EMBL/GenBank/DDBJ databases">
        <title>Metarhizium humberi genome.</title>
        <authorList>
            <person name="Lysoe E."/>
        </authorList>
    </citation>
    <scope>NUCLEOTIDE SEQUENCE [LARGE SCALE GENOMIC DNA]</scope>
    <source>
        <strain evidence="2 3">ESALQ1638</strain>
    </source>
</reference>
<evidence type="ECO:0000313" key="2">
    <source>
        <dbReference type="EMBL" id="KAH0597193.1"/>
    </source>
</evidence>
<organism evidence="2 3">
    <name type="scientific">Metarhizium humberi</name>
    <dbReference type="NCBI Taxonomy" id="2596975"/>
    <lineage>
        <taxon>Eukaryota</taxon>
        <taxon>Fungi</taxon>
        <taxon>Dikarya</taxon>
        <taxon>Ascomycota</taxon>
        <taxon>Pezizomycotina</taxon>
        <taxon>Sordariomycetes</taxon>
        <taxon>Hypocreomycetidae</taxon>
        <taxon>Hypocreales</taxon>
        <taxon>Clavicipitaceae</taxon>
        <taxon>Metarhizium</taxon>
    </lineage>
</organism>
<gene>
    <name evidence="2" type="ORF">MHUMG1_04570</name>
</gene>
<dbReference type="InterPro" id="IPR053013">
    <property type="entry name" value="LAT"/>
</dbReference>
<proteinExistence type="predicted"/>
<dbReference type="Proteomes" id="UP000764110">
    <property type="component" value="Unassembled WGS sequence"/>
</dbReference>
<dbReference type="EMBL" id="JACEFI010000007">
    <property type="protein sequence ID" value="KAH0597193.1"/>
    <property type="molecule type" value="Genomic_DNA"/>
</dbReference>
<accession>A0A9P8MB35</accession>
<protein>
    <recommendedName>
        <fullName evidence="1">LYC1 C-terminal domain-containing protein</fullName>
    </recommendedName>
</protein>
<dbReference type="Pfam" id="PF22998">
    <property type="entry name" value="GNAT_LYC1-like"/>
    <property type="match status" value="1"/>
</dbReference>
<dbReference type="InterPro" id="IPR016181">
    <property type="entry name" value="Acyl_CoA_acyltransferase"/>
</dbReference>